<dbReference type="GO" id="GO:0003677">
    <property type="term" value="F:DNA binding"/>
    <property type="evidence" value="ECO:0007669"/>
    <property type="project" value="UniProtKB-KW"/>
</dbReference>
<dbReference type="Gene3D" id="3.40.50.300">
    <property type="entry name" value="P-loop containing nucleotide triphosphate hydrolases"/>
    <property type="match status" value="1"/>
</dbReference>
<dbReference type="PANTHER" id="PTHR22683">
    <property type="entry name" value="SPORULATION PROTEIN RELATED"/>
    <property type="match status" value="1"/>
</dbReference>
<accession>A0AAU9DJZ1</accession>
<dbReference type="GO" id="GO:0007059">
    <property type="term" value="P:chromosome segregation"/>
    <property type="evidence" value="ECO:0007669"/>
    <property type="project" value="UniProtKB-KW"/>
</dbReference>
<evidence type="ECO:0000256" key="7">
    <source>
        <dbReference type="ARBA" id="ARBA00025923"/>
    </source>
</evidence>
<dbReference type="InterPro" id="IPR041027">
    <property type="entry name" value="FtsK_alpha"/>
</dbReference>
<organism evidence="12 13">
    <name type="scientific">Xylocopilactobacillus apicola</name>
    <dbReference type="NCBI Taxonomy" id="2932184"/>
    <lineage>
        <taxon>Bacteria</taxon>
        <taxon>Bacillati</taxon>
        <taxon>Bacillota</taxon>
        <taxon>Bacilli</taxon>
        <taxon>Lactobacillales</taxon>
        <taxon>Lactobacillaceae</taxon>
        <taxon>Xylocopilactobacillus</taxon>
    </lineage>
</organism>
<dbReference type="PROSITE" id="PS50901">
    <property type="entry name" value="FTSK"/>
    <property type="match status" value="1"/>
</dbReference>
<dbReference type="AlphaFoldDB" id="A0AAU9DJZ1"/>
<comment type="subcellular location">
    <subcellularLocation>
        <location evidence="1">Membrane</location>
        <topology evidence="1">Multi-pass membrane protein</topology>
    </subcellularLocation>
</comment>
<keyword evidence="6" id="KW-0238">DNA-binding</keyword>
<dbReference type="EMBL" id="AP026802">
    <property type="protein sequence ID" value="BDR58831.1"/>
    <property type="molecule type" value="Genomic_DNA"/>
</dbReference>
<dbReference type="SUPFAM" id="SSF46785">
    <property type="entry name" value="Winged helix' DNA-binding domain"/>
    <property type="match status" value="1"/>
</dbReference>
<keyword evidence="13" id="KW-1185">Reference proteome</keyword>
<keyword evidence="3 8" id="KW-0547">Nucleotide-binding</keyword>
<evidence type="ECO:0000259" key="11">
    <source>
        <dbReference type="PROSITE" id="PS50901"/>
    </source>
</evidence>
<dbReference type="InterPro" id="IPR036388">
    <property type="entry name" value="WH-like_DNA-bd_sf"/>
</dbReference>
<evidence type="ECO:0000256" key="10">
    <source>
        <dbReference type="SAM" id="Phobius"/>
    </source>
</evidence>
<keyword evidence="5 8" id="KW-0067">ATP-binding</keyword>
<feature type="transmembrane region" description="Helical" evidence="10">
    <location>
        <begin position="126"/>
        <end position="144"/>
    </location>
</feature>
<keyword evidence="10" id="KW-0812">Transmembrane</keyword>
<feature type="compositionally biased region" description="Basic and acidic residues" evidence="9">
    <location>
        <begin position="755"/>
        <end position="764"/>
    </location>
</feature>
<dbReference type="InterPro" id="IPR050206">
    <property type="entry name" value="FtsK/SpoIIIE/SftA"/>
</dbReference>
<dbReference type="Pfam" id="PF01580">
    <property type="entry name" value="FtsK_SpoIIIE"/>
    <property type="match status" value="1"/>
</dbReference>
<comment type="subunit">
    <text evidence="7">Homohexamer. Forms a ring that surrounds DNA.</text>
</comment>
<feature type="domain" description="FtsK" evidence="11">
    <location>
        <begin position="401"/>
        <end position="593"/>
    </location>
</feature>
<feature type="region of interest" description="Disordered" evidence="9">
    <location>
        <begin position="738"/>
        <end position="764"/>
    </location>
</feature>
<dbReference type="PANTHER" id="PTHR22683:SF41">
    <property type="entry name" value="DNA TRANSLOCASE FTSK"/>
    <property type="match status" value="1"/>
</dbReference>
<keyword evidence="10" id="KW-1133">Transmembrane helix</keyword>
<evidence type="ECO:0000313" key="13">
    <source>
        <dbReference type="Proteomes" id="UP001321861"/>
    </source>
</evidence>
<evidence type="ECO:0000256" key="4">
    <source>
        <dbReference type="ARBA" id="ARBA00022829"/>
    </source>
</evidence>
<reference evidence="12 13" key="1">
    <citation type="journal article" date="2023" name="Microbiol. Spectr.">
        <title>Symbiosis of Carpenter Bees with Uncharacterized Lactic Acid Bacteria Showing NAD Auxotrophy.</title>
        <authorList>
            <person name="Kawasaki S."/>
            <person name="Ozawa K."/>
            <person name="Mori T."/>
            <person name="Yamamoto A."/>
            <person name="Ito M."/>
            <person name="Ohkuma M."/>
            <person name="Sakamoto M."/>
            <person name="Matsutani M."/>
        </authorList>
    </citation>
    <scope>NUCLEOTIDE SEQUENCE [LARGE SCALE GENOMIC DNA]</scope>
    <source>
        <strain evidence="12 13">XA3</strain>
    </source>
</reference>
<dbReference type="Proteomes" id="UP001321861">
    <property type="component" value="Chromosome"/>
</dbReference>
<dbReference type="SUPFAM" id="SSF52540">
    <property type="entry name" value="P-loop containing nucleoside triphosphate hydrolases"/>
    <property type="match status" value="1"/>
</dbReference>
<evidence type="ECO:0000256" key="2">
    <source>
        <dbReference type="ARBA" id="ARBA00006474"/>
    </source>
</evidence>
<protein>
    <submittedName>
        <fullName evidence="12">DNA translocase FtsK</fullName>
    </submittedName>
</protein>
<evidence type="ECO:0000313" key="12">
    <source>
        <dbReference type="EMBL" id="BDR58831.1"/>
    </source>
</evidence>
<name>A0AAU9DJZ1_9LACO</name>
<dbReference type="InterPro" id="IPR027417">
    <property type="entry name" value="P-loop_NTPase"/>
</dbReference>
<sequence length="764" mass="85029">MARKVTKKKAQSKKNYTINVIGLVLILMGVFGLTQGLTGLFGIFWANIARFFVGDLFILLDIFVAILGAYLFAMGKMPAISFKKKIGGLICFVGFMQLFGAILFPLKQVSENFIKITVDHVSFDLTHGFIKSTAFNGLIGSAIYSATYRVFSLVGTYIISIMLLIWGSMIILEIPFQSLVNFVNLLGKYFYDLFDHSTDAPKNVTKEKKPKPAVKEIVPDLFDSEPLAESEPLSFDEPAEKPDEEDENTDLFNQDYLSQDYPDYELPTVSELKPTVQVKNGLNREELKDVEEKIVNTFRDFNIEVQVTGASVGSSVTQIEIEPPHGVKISRILGLSDNLALALANRDIRIEAPIAGKSRIGIEVPNANPTPVYFRDVWNEFSQIQNEQNILEVPLGRDINGNVVTMNLVKMPHLLIAGSTGSGKSVSINEILVSVLMMARPDQVQMILVDPKKVELNIYNDIPHLLTPVVTDPKKAAGALNQAVAEMDHRYELFKQTGTRNISEYNKNILKSDDEMKILPYILIVIDELSDLMMVAGSEVEQAVIRLAQLARAAGIHMIIATQRPSVDVITGLIKANIPSRIAFAVSSGVDSRTILDTNGAEKLVGHGDMLFHPIGATSPQRVQGAFIATEDVESVTEFVKRQGQPDYDDNFDVSIDDLSDTKKVNESEDQLFDDALNLVYEKESASASMLQRYFKIGYNRAASLIDEMEAQGFVGPMNGSKSREVFLLKIDRYRYQKQENSSETNLEPPNDNLKQQDPEKEEV</sequence>
<dbReference type="GO" id="GO:0016020">
    <property type="term" value="C:membrane"/>
    <property type="evidence" value="ECO:0007669"/>
    <property type="project" value="UniProtKB-SubCell"/>
</dbReference>
<dbReference type="Gene3D" id="1.10.10.10">
    <property type="entry name" value="Winged helix-like DNA-binding domain superfamily/Winged helix DNA-binding domain"/>
    <property type="match status" value="1"/>
</dbReference>
<feature type="region of interest" description="Disordered" evidence="9">
    <location>
        <begin position="227"/>
        <end position="248"/>
    </location>
</feature>
<feature type="transmembrane region" description="Helical" evidence="10">
    <location>
        <begin position="20"/>
        <end position="45"/>
    </location>
</feature>
<evidence type="ECO:0000256" key="1">
    <source>
        <dbReference type="ARBA" id="ARBA00004141"/>
    </source>
</evidence>
<dbReference type="InterPro" id="IPR002543">
    <property type="entry name" value="FtsK_dom"/>
</dbReference>
<gene>
    <name evidence="12" type="primary">ftsK</name>
    <name evidence="12" type="ORF">XA3_12720</name>
</gene>
<evidence type="ECO:0000256" key="9">
    <source>
        <dbReference type="SAM" id="MobiDB-lite"/>
    </source>
</evidence>
<dbReference type="InterPro" id="IPR018541">
    <property type="entry name" value="Ftsk_gamma"/>
</dbReference>
<keyword evidence="4" id="KW-0159">Chromosome partition</keyword>
<dbReference type="SMART" id="SM00843">
    <property type="entry name" value="Ftsk_gamma"/>
    <property type="match status" value="1"/>
</dbReference>
<dbReference type="GO" id="GO:0005524">
    <property type="term" value="F:ATP binding"/>
    <property type="evidence" value="ECO:0007669"/>
    <property type="project" value="UniProtKB-UniRule"/>
</dbReference>
<dbReference type="Pfam" id="PF17854">
    <property type="entry name" value="FtsK_alpha"/>
    <property type="match status" value="1"/>
</dbReference>
<keyword evidence="10" id="KW-0472">Membrane</keyword>
<dbReference type="Pfam" id="PF09397">
    <property type="entry name" value="FtsK_gamma"/>
    <property type="match status" value="1"/>
</dbReference>
<dbReference type="KEGG" id="xap:XA3_12720"/>
<proteinExistence type="inferred from homology"/>
<feature type="transmembrane region" description="Helical" evidence="10">
    <location>
        <begin position="86"/>
        <end position="106"/>
    </location>
</feature>
<feature type="compositionally biased region" description="Polar residues" evidence="9">
    <location>
        <begin position="739"/>
        <end position="754"/>
    </location>
</feature>
<evidence type="ECO:0000256" key="3">
    <source>
        <dbReference type="ARBA" id="ARBA00022741"/>
    </source>
</evidence>
<evidence type="ECO:0000256" key="8">
    <source>
        <dbReference type="PROSITE-ProRule" id="PRU00289"/>
    </source>
</evidence>
<dbReference type="Gene3D" id="3.30.980.40">
    <property type="match status" value="1"/>
</dbReference>
<evidence type="ECO:0000256" key="5">
    <source>
        <dbReference type="ARBA" id="ARBA00022840"/>
    </source>
</evidence>
<feature type="transmembrane region" description="Helical" evidence="10">
    <location>
        <begin position="51"/>
        <end position="74"/>
    </location>
</feature>
<comment type="similarity">
    <text evidence="2">Belongs to the FtsK/SpoIIIE/SftA family.</text>
</comment>
<feature type="transmembrane region" description="Helical" evidence="10">
    <location>
        <begin position="151"/>
        <end position="172"/>
    </location>
</feature>
<feature type="binding site" evidence="8">
    <location>
        <begin position="418"/>
        <end position="425"/>
    </location>
    <ligand>
        <name>ATP</name>
        <dbReference type="ChEBI" id="CHEBI:30616"/>
    </ligand>
</feature>
<dbReference type="InterPro" id="IPR036390">
    <property type="entry name" value="WH_DNA-bd_sf"/>
</dbReference>
<dbReference type="CDD" id="cd01127">
    <property type="entry name" value="TrwB_TraG_TraD_VirD4"/>
    <property type="match status" value="1"/>
</dbReference>
<evidence type="ECO:0000256" key="6">
    <source>
        <dbReference type="ARBA" id="ARBA00023125"/>
    </source>
</evidence>